<proteinExistence type="predicted"/>
<feature type="domain" description="Carbohydrate-binding module family 96" evidence="5">
    <location>
        <begin position="317"/>
        <end position="468"/>
    </location>
</feature>
<keyword evidence="3" id="KW-0732">Signal</keyword>
<gene>
    <name evidence="6" type="ORF">IAA08_04335</name>
</gene>
<keyword evidence="4" id="KW-1133">Transmembrane helix</keyword>
<evidence type="ECO:0000256" key="4">
    <source>
        <dbReference type="SAM" id="Phobius"/>
    </source>
</evidence>
<reference evidence="6" key="2">
    <citation type="submission" date="2021-04" db="EMBL/GenBank/DDBJ databases">
        <authorList>
            <person name="Gilroy R."/>
        </authorList>
    </citation>
    <scope>NUCLEOTIDE SEQUENCE</scope>
    <source>
        <strain evidence="6">CHK192-9172</strain>
    </source>
</reference>
<dbReference type="NCBIfam" id="NF033679">
    <property type="entry name" value="DNRLRE_dom"/>
    <property type="match status" value="1"/>
</dbReference>
<dbReference type="Proteomes" id="UP000824024">
    <property type="component" value="Unassembled WGS sequence"/>
</dbReference>
<accession>A0A9D2D224</accession>
<dbReference type="GO" id="GO:0005576">
    <property type="term" value="C:extracellular region"/>
    <property type="evidence" value="ECO:0007669"/>
    <property type="project" value="UniProtKB-SubCell"/>
</dbReference>
<dbReference type="AlphaFoldDB" id="A0A9D2D224"/>
<dbReference type="InterPro" id="IPR055372">
    <property type="entry name" value="CBM96"/>
</dbReference>
<evidence type="ECO:0000256" key="2">
    <source>
        <dbReference type="ARBA" id="ARBA00022525"/>
    </source>
</evidence>
<comment type="caution">
    <text evidence="6">The sequence shown here is derived from an EMBL/GenBank/DDBJ whole genome shotgun (WGS) entry which is preliminary data.</text>
</comment>
<sequence length="547" mass="60488">MKNLKRYTTRSIGLGLAAAICVTGINVTPLLEGREALAKEAAYEEQLEETKTEIEEERTEDTTTYQLADGSKELVVHAGNVRYKNEAGELVDYDPTLKKVTDTKTAQARSLEGYVYENEQGISKNYLPESLAVETPLLLENKDLAMEIQPVTENETSAFAQTKAYDEAKPVEEDYTDIYESESRELTGTMYEAKDQSLKLTYTSNTDGVKETIVLTEKPKTNVFQYILRPEGMNPILNKETGQIELYRADDEDELAAVIEAPYMDDATEDNYSEEVYYELEETEAGVYLLTMTVDESYLENAQYPVTIDPTATWSGSSKIDDVYIADGDYKNTNFYAAASQAFYAGMNHKGVKLRSLIKLNDLKKTLSGKCITSAVLNMYEAGGDAGVTVNSYALTSTRANSSATWANQPSINATVLGTCKSSGTIGQKQIMDMTKFVQGLANGSRAYNYGIMLRSTNETNKKYAKFYGVRFTTAAKRPTLVIKYVDGPATATSVTASPNYLKKGGTTKVSWEGIDSSYLSYVQYRLQVYGAEDNLVDYSSGTKIGT</sequence>
<evidence type="ECO:0000313" key="7">
    <source>
        <dbReference type="Proteomes" id="UP000824024"/>
    </source>
</evidence>
<protein>
    <submittedName>
        <fullName evidence="6">DNRLRE domain-containing protein</fullName>
    </submittedName>
</protein>
<comment type="subcellular location">
    <subcellularLocation>
        <location evidence="1">Secreted</location>
    </subcellularLocation>
</comment>
<evidence type="ECO:0000259" key="5">
    <source>
        <dbReference type="Pfam" id="PF24517"/>
    </source>
</evidence>
<evidence type="ECO:0000313" key="6">
    <source>
        <dbReference type="EMBL" id="HIZ07147.1"/>
    </source>
</evidence>
<organism evidence="6 7">
    <name type="scientific">Candidatus Eubacterium avistercoris</name>
    <dbReference type="NCBI Taxonomy" id="2838567"/>
    <lineage>
        <taxon>Bacteria</taxon>
        <taxon>Bacillati</taxon>
        <taxon>Bacillota</taxon>
        <taxon>Clostridia</taxon>
        <taxon>Eubacteriales</taxon>
        <taxon>Eubacteriaceae</taxon>
        <taxon>Eubacterium</taxon>
    </lineage>
</organism>
<reference evidence="6" key="1">
    <citation type="journal article" date="2021" name="PeerJ">
        <title>Extensive microbial diversity within the chicken gut microbiome revealed by metagenomics and culture.</title>
        <authorList>
            <person name="Gilroy R."/>
            <person name="Ravi A."/>
            <person name="Getino M."/>
            <person name="Pursley I."/>
            <person name="Horton D.L."/>
            <person name="Alikhan N.F."/>
            <person name="Baker D."/>
            <person name="Gharbi K."/>
            <person name="Hall N."/>
            <person name="Watson M."/>
            <person name="Adriaenssens E.M."/>
            <person name="Foster-Nyarko E."/>
            <person name="Jarju S."/>
            <person name="Secka A."/>
            <person name="Antonio M."/>
            <person name="Oren A."/>
            <person name="Chaudhuri R.R."/>
            <person name="La Ragione R."/>
            <person name="Hildebrand F."/>
            <person name="Pallen M.J."/>
        </authorList>
    </citation>
    <scope>NUCLEOTIDE SEQUENCE</scope>
    <source>
        <strain evidence="6">CHK192-9172</strain>
    </source>
</reference>
<feature type="non-terminal residue" evidence="6">
    <location>
        <position position="547"/>
    </location>
</feature>
<dbReference type="Pfam" id="PF24517">
    <property type="entry name" value="CBM96"/>
    <property type="match status" value="1"/>
</dbReference>
<feature type="transmembrane region" description="Helical" evidence="4">
    <location>
        <begin position="12"/>
        <end position="31"/>
    </location>
</feature>
<evidence type="ECO:0000256" key="3">
    <source>
        <dbReference type="ARBA" id="ARBA00022729"/>
    </source>
</evidence>
<dbReference type="EMBL" id="DXCH01000122">
    <property type="protein sequence ID" value="HIZ07147.1"/>
    <property type="molecule type" value="Genomic_DNA"/>
</dbReference>
<keyword evidence="4" id="KW-0472">Membrane</keyword>
<evidence type="ECO:0000256" key="1">
    <source>
        <dbReference type="ARBA" id="ARBA00004613"/>
    </source>
</evidence>
<keyword evidence="4" id="KW-0812">Transmembrane</keyword>
<name>A0A9D2D224_9FIRM</name>
<keyword evidence="2" id="KW-0964">Secreted</keyword>